<dbReference type="EMBL" id="JAUHJR010000015">
    <property type="protein sequence ID" value="MDN4163534.1"/>
    <property type="molecule type" value="Genomic_DNA"/>
</dbReference>
<protein>
    <submittedName>
        <fullName evidence="1">Uncharacterized protein</fullName>
    </submittedName>
</protein>
<organism evidence="1 2">
    <name type="scientific">Nocardioides abyssi</name>
    <dbReference type="NCBI Taxonomy" id="3058370"/>
    <lineage>
        <taxon>Bacteria</taxon>
        <taxon>Bacillati</taxon>
        <taxon>Actinomycetota</taxon>
        <taxon>Actinomycetes</taxon>
        <taxon>Propionibacteriales</taxon>
        <taxon>Nocardioidaceae</taxon>
        <taxon>Nocardioides</taxon>
    </lineage>
</organism>
<proteinExistence type="predicted"/>
<evidence type="ECO:0000313" key="1">
    <source>
        <dbReference type="EMBL" id="MDN4163534.1"/>
    </source>
</evidence>
<accession>A0ABT8EZM1</accession>
<name>A0ABT8EZM1_9ACTN</name>
<gene>
    <name evidence="1" type="ORF">QWY29_19355</name>
</gene>
<dbReference type="Proteomes" id="UP001168537">
    <property type="component" value="Unassembled WGS sequence"/>
</dbReference>
<keyword evidence="2" id="KW-1185">Reference proteome</keyword>
<reference evidence="1" key="1">
    <citation type="submission" date="2023-06" db="EMBL/GenBank/DDBJ databases">
        <title>Draft genome sequence of Nocardioides sp. SOB72.</title>
        <authorList>
            <person name="Zhang G."/>
        </authorList>
    </citation>
    <scope>NUCLEOTIDE SEQUENCE</scope>
    <source>
        <strain evidence="1">SOB72</strain>
    </source>
</reference>
<sequence>MDASTGEPDFDAITAWAMSLLTMRVNTPSGEWLPEDFEQVYRQGWAELETTFGASTASEMAILDLANIAMHLVDYLVAVTGQPASRWLEQVRRDYVDTQADDGPEDES</sequence>
<comment type="caution">
    <text evidence="1">The sequence shown here is derived from an EMBL/GenBank/DDBJ whole genome shotgun (WGS) entry which is preliminary data.</text>
</comment>
<evidence type="ECO:0000313" key="2">
    <source>
        <dbReference type="Proteomes" id="UP001168537"/>
    </source>
</evidence>
<dbReference type="RefSeq" id="WP_300962851.1">
    <property type="nucleotide sequence ID" value="NZ_JAUHJR010000015.1"/>
</dbReference>